<dbReference type="AlphaFoldDB" id="A0A401G974"/>
<feature type="domain" description="Sm" evidence="1">
    <location>
        <begin position="10"/>
        <end position="82"/>
    </location>
</feature>
<proteinExistence type="predicted"/>
<dbReference type="SMART" id="SM00651">
    <property type="entry name" value="Sm"/>
    <property type="match status" value="1"/>
</dbReference>
<comment type="caution">
    <text evidence="2">The sequence shown here is derived from an EMBL/GenBank/DDBJ whole genome shotgun (WGS) entry which is preliminary data.</text>
</comment>
<dbReference type="Pfam" id="PF01423">
    <property type="entry name" value="LSM"/>
    <property type="match status" value="1"/>
</dbReference>
<dbReference type="SUPFAM" id="SSF50182">
    <property type="entry name" value="Sm-like ribonucleoproteins"/>
    <property type="match status" value="1"/>
</dbReference>
<accession>A0A401G974</accession>
<keyword evidence="3" id="KW-1185">Reference proteome</keyword>
<dbReference type="InterPro" id="IPR001163">
    <property type="entry name" value="Sm_dom_euk/arc"/>
</dbReference>
<dbReference type="CDD" id="cd06168">
    <property type="entry name" value="LSMD1"/>
    <property type="match status" value="1"/>
</dbReference>
<evidence type="ECO:0000313" key="3">
    <source>
        <dbReference type="Proteomes" id="UP000287166"/>
    </source>
</evidence>
<evidence type="ECO:0000313" key="2">
    <source>
        <dbReference type="EMBL" id="GBE78712.1"/>
    </source>
</evidence>
<dbReference type="RefSeq" id="XP_027609625.1">
    <property type="nucleotide sequence ID" value="XM_027753824.1"/>
</dbReference>
<reference evidence="2 3" key="1">
    <citation type="journal article" date="2018" name="Sci. Rep.">
        <title>Genome sequence of the cauliflower mushroom Sparassis crispa (Hanabiratake) and its association with beneficial usage.</title>
        <authorList>
            <person name="Kiyama R."/>
            <person name="Furutani Y."/>
            <person name="Kawaguchi K."/>
            <person name="Nakanishi T."/>
        </authorList>
    </citation>
    <scope>NUCLEOTIDE SEQUENCE [LARGE SCALE GENOMIC DNA]</scope>
</reference>
<dbReference type="PANTHER" id="PTHR10701">
    <property type="entry name" value="SMALL NUCLEAR RIBONUCLEOPROTEIN-ASSOCIATED PROTEIN B AND N"/>
    <property type="match status" value="1"/>
</dbReference>
<dbReference type="GeneID" id="38775629"/>
<dbReference type="Gene3D" id="2.30.30.100">
    <property type="match status" value="1"/>
</dbReference>
<organism evidence="2 3">
    <name type="scientific">Sparassis crispa</name>
    <dbReference type="NCBI Taxonomy" id="139825"/>
    <lineage>
        <taxon>Eukaryota</taxon>
        <taxon>Fungi</taxon>
        <taxon>Dikarya</taxon>
        <taxon>Basidiomycota</taxon>
        <taxon>Agaricomycotina</taxon>
        <taxon>Agaricomycetes</taxon>
        <taxon>Polyporales</taxon>
        <taxon>Sparassidaceae</taxon>
        <taxon>Sparassis</taxon>
    </lineage>
</organism>
<evidence type="ECO:0000259" key="1">
    <source>
        <dbReference type="SMART" id="SM00651"/>
    </source>
</evidence>
<dbReference type="InParanoid" id="A0A401G974"/>
<dbReference type="OrthoDB" id="368909at2759"/>
<dbReference type="InterPro" id="IPR050914">
    <property type="entry name" value="snRNP_SmB/NAA38-like"/>
</dbReference>
<name>A0A401G974_9APHY</name>
<dbReference type="PANTHER" id="PTHR10701:SF5">
    <property type="entry name" value="N-ALPHA-ACETYLTRANSFERASE 38, NATC AUXILIARY SUBUNIT"/>
    <property type="match status" value="1"/>
</dbReference>
<dbReference type="STRING" id="139825.A0A401G974"/>
<dbReference type="Proteomes" id="UP000287166">
    <property type="component" value="Unassembled WGS sequence"/>
</dbReference>
<sequence length="101" mass="11033">MSSATPPSIKQLKSLLRQALRIRILDGRIFLGTFVGTDKQLNILLVNAEEYRIGNDRTDESANGRYVGQILVPWRLISTAEARAGLGIGLGSLDSDDSLYA</sequence>
<dbReference type="EMBL" id="BFAD01000001">
    <property type="protein sequence ID" value="GBE78712.1"/>
    <property type="molecule type" value="Genomic_DNA"/>
</dbReference>
<dbReference type="GO" id="GO:0031417">
    <property type="term" value="C:NatC complex"/>
    <property type="evidence" value="ECO:0007669"/>
    <property type="project" value="InterPro"/>
</dbReference>
<dbReference type="InterPro" id="IPR010920">
    <property type="entry name" value="LSM_dom_sf"/>
</dbReference>
<protein>
    <recommendedName>
        <fullName evidence="1">Sm domain-containing protein</fullName>
    </recommendedName>
</protein>
<dbReference type="InterPro" id="IPR034110">
    <property type="entry name" value="LSMD1_Sm"/>
</dbReference>
<gene>
    <name evidence="2" type="ORF">SCP_0116030</name>
</gene>